<gene>
    <name evidence="1" type="ORF">MTR67_050718</name>
</gene>
<dbReference type="PANTHER" id="PTHR34180">
    <property type="entry name" value="PEPTIDASE C45"/>
    <property type="match status" value="1"/>
</dbReference>
<dbReference type="InterPro" id="IPR047801">
    <property type="entry name" value="Peptidase_C45"/>
</dbReference>
<protein>
    <submittedName>
        <fullName evidence="1">Uncharacterized protein</fullName>
    </submittedName>
</protein>
<dbReference type="AlphaFoldDB" id="A0AAF1A1H3"/>
<dbReference type="Proteomes" id="UP001234989">
    <property type="component" value="Chromosome 12"/>
</dbReference>
<dbReference type="EMBL" id="CP133623">
    <property type="protein sequence ID" value="WMV57333.1"/>
    <property type="molecule type" value="Genomic_DNA"/>
</dbReference>
<evidence type="ECO:0000313" key="1">
    <source>
        <dbReference type="EMBL" id="WMV57333.1"/>
    </source>
</evidence>
<name>A0AAF1A1H3_SOLVR</name>
<accession>A0AAF1A1H3</accession>
<keyword evidence="2" id="KW-1185">Reference proteome</keyword>
<dbReference type="PANTHER" id="PTHR34180:SF1">
    <property type="entry name" value="BETA-ALANYL-DOPAMINE_CARCININE HYDROLASE"/>
    <property type="match status" value="1"/>
</dbReference>
<evidence type="ECO:0000313" key="2">
    <source>
        <dbReference type="Proteomes" id="UP001234989"/>
    </source>
</evidence>
<organism evidence="1 2">
    <name type="scientific">Solanum verrucosum</name>
    <dbReference type="NCBI Taxonomy" id="315347"/>
    <lineage>
        <taxon>Eukaryota</taxon>
        <taxon>Viridiplantae</taxon>
        <taxon>Streptophyta</taxon>
        <taxon>Embryophyta</taxon>
        <taxon>Tracheophyta</taxon>
        <taxon>Spermatophyta</taxon>
        <taxon>Magnoliopsida</taxon>
        <taxon>eudicotyledons</taxon>
        <taxon>Gunneridae</taxon>
        <taxon>Pentapetalae</taxon>
        <taxon>asterids</taxon>
        <taxon>lamiids</taxon>
        <taxon>Solanales</taxon>
        <taxon>Solanaceae</taxon>
        <taxon>Solanoideae</taxon>
        <taxon>Solaneae</taxon>
        <taxon>Solanum</taxon>
    </lineage>
</organism>
<proteinExistence type="predicted"/>
<reference evidence="1" key="1">
    <citation type="submission" date="2023-08" db="EMBL/GenBank/DDBJ databases">
        <title>A de novo genome assembly of Solanum verrucosum Schlechtendal, a Mexican diploid species geographically isolated from the other diploid A-genome species in potato relatives.</title>
        <authorList>
            <person name="Hosaka K."/>
        </authorList>
    </citation>
    <scope>NUCLEOTIDE SEQUENCE</scope>
    <source>
        <tissue evidence="1">Young leaves</tissue>
    </source>
</reference>
<sequence>MFIIERFQRIHSSEASVGHSYNLIDTRTRRILNVETASRNRISVHEIGEIPFFHANMYLHLQVKQAIIFQAI</sequence>